<dbReference type="GO" id="GO:0008703">
    <property type="term" value="F:5-amino-6-(5-phosphoribosylamino)uracil reductase activity"/>
    <property type="evidence" value="ECO:0007669"/>
    <property type="project" value="InterPro"/>
</dbReference>
<name>A0AAW6U7Q8_9MOLU</name>
<dbReference type="Gene3D" id="3.40.430.10">
    <property type="entry name" value="Dihydrofolate Reductase, subunit A"/>
    <property type="match status" value="1"/>
</dbReference>
<dbReference type="SUPFAM" id="SSF53597">
    <property type="entry name" value="Dihydrofolate reductase-like"/>
    <property type="match status" value="1"/>
</dbReference>
<comment type="caution">
    <text evidence="2">The sequence shown here is derived from an EMBL/GenBank/DDBJ whole genome shotgun (WGS) entry which is preliminary data.</text>
</comment>
<accession>A0AAW6U7Q8</accession>
<gene>
    <name evidence="2" type="ORF">QJ521_03660</name>
</gene>
<dbReference type="InterPro" id="IPR002734">
    <property type="entry name" value="RibDG_C"/>
</dbReference>
<proteinExistence type="predicted"/>
<evidence type="ECO:0000313" key="3">
    <source>
        <dbReference type="Proteomes" id="UP001431532"/>
    </source>
</evidence>
<dbReference type="PANTHER" id="PTHR38011">
    <property type="entry name" value="DIHYDROFOLATE REDUCTASE FAMILY PROTEIN (AFU_ORTHOLOGUE AFUA_8G06820)"/>
    <property type="match status" value="1"/>
</dbReference>
<dbReference type="RefSeq" id="WP_282839072.1">
    <property type="nucleotide sequence ID" value="NZ_JASCXW010000008.1"/>
</dbReference>
<dbReference type="Proteomes" id="UP001431532">
    <property type="component" value="Unassembled WGS sequence"/>
</dbReference>
<evidence type="ECO:0000259" key="1">
    <source>
        <dbReference type="Pfam" id="PF01872"/>
    </source>
</evidence>
<keyword evidence="3" id="KW-1185">Reference proteome</keyword>
<dbReference type="Pfam" id="PF01872">
    <property type="entry name" value="RibD_C"/>
    <property type="match status" value="1"/>
</dbReference>
<dbReference type="AlphaFoldDB" id="A0AAW6U7Q8"/>
<reference evidence="2" key="1">
    <citation type="submission" date="2023-05" db="EMBL/GenBank/DDBJ databases">
        <title>Mariniplasma microaerophilum sp. nov., a novel anaerobic mollicute isolated from terrestrial mud volcano, Taman Peninsula, Russia.</title>
        <authorList>
            <person name="Khomyakova M.A."/>
            <person name="Merkel A.Y."/>
            <person name="Slobodkin A.I."/>
        </authorList>
    </citation>
    <scope>NUCLEOTIDE SEQUENCE</scope>
    <source>
        <strain evidence="2">M4Ah</strain>
    </source>
</reference>
<feature type="domain" description="Bacterial bifunctional deaminase-reductase C-terminal" evidence="1">
    <location>
        <begin position="2"/>
        <end position="165"/>
    </location>
</feature>
<protein>
    <submittedName>
        <fullName evidence="2">Dihydrofolate reductase family protein</fullName>
    </submittedName>
</protein>
<dbReference type="InterPro" id="IPR050765">
    <property type="entry name" value="Riboflavin_Biosynth_HTPR"/>
</dbReference>
<evidence type="ECO:0000313" key="2">
    <source>
        <dbReference type="EMBL" id="MDI6452654.1"/>
    </source>
</evidence>
<organism evidence="2 3">
    <name type="scientific">Peloplasma aerotolerans</name>
    <dbReference type="NCBI Taxonomy" id="3044389"/>
    <lineage>
        <taxon>Bacteria</taxon>
        <taxon>Bacillati</taxon>
        <taxon>Mycoplasmatota</taxon>
        <taxon>Mollicutes</taxon>
        <taxon>Acholeplasmatales</taxon>
        <taxon>Acholeplasmataceae</taxon>
        <taxon>Peloplasma</taxon>
    </lineage>
</organism>
<dbReference type="EMBL" id="JASCXW010000008">
    <property type="protein sequence ID" value="MDI6452654.1"/>
    <property type="molecule type" value="Genomic_DNA"/>
</dbReference>
<dbReference type="InterPro" id="IPR024072">
    <property type="entry name" value="DHFR-like_dom_sf"/>
</dbReference>
<dbReference type="PANTHER" id="PTHR38011:SF11">
    <property type="entry name" value="2,5-DIAMINO-6-RIBOSYLAMINO-4(3H)-PYRIMIDINONE 5'-PHOSPHATE REDUCTASE"/>
    <property type="match status" value="1"/>
</dbReference>
<dbReference type="GO" id="GO:0009231">
    <property type="term" value="P:riboflavin biosynthetic process"/>
    <property type="evidence" value="ECO:0007669"/>
    <property type="project" value="InterPro"/>
</dbReference>
<sequence length="173" mass="20188">MRKIILYIAVTLDGFIADENDGFSFLNEYDDLKSVQNSYQQLMTRVDTLIMGRVTYEVIKKNSVWPYEGYECFVLTKQSDRPSDHRVIFRDHLDVLVEDLKKREGKDIWLVGGGNLIESFLKQDLIDEYQIAIIPKLIGRGKRLFTLSDIKAKLKLTQIEKMDEIIMVTYSKK</sequence>